<dbReference type="RefSeq" id="WP_028481581.1">
    <property type="nucleotide sequence ID" value="NZ_LVVZ01000007.1"/>
</dbReference>
<dbReference type="Proteomes" id="UP000185783">
    <property type="component" value="Unassembled WGS sequence"/>
</dbReference>
<evidence type="ECO:0000313" key="2">
    <source>
        <dbReference type="EMBL" id="OKL45127.1"/>
    </source>
</evidence>
<dbReference type="EMBL" id="LVVZ01000007">
    <property type="protein sequence ID" value="OKL45127.1"/>
    <property type="molecule type" value="Genomic_DNA"/>
</dbReference>
<dbReference type="STRING" id="197461.A3843_05075"/>
<accession>A0A1U7JK85</accession>
<reference evidence="2 3" key="1">
    <citation type="submission" date="2016-03" db="EMBL/GenBank/DDBJ databases">
        <title>Genome sequence of Nesiotobacter sp. nov., a moderately halophilic alphaproteobacterium isolated from the Yellow Sea, China.</title>
        <authorList>
            <person name="Zhang G."/>
            <person name="Zhang R."/>
        </authorList>
    </citation>
    <scope>NUCLEOTIDE SEQUENCE [LARGE SCALE GENOMIC DNA]</scope>
    <source>
        <strain evidence="2 3">WB1-6</strain>
    </source>
</reference>
<proteinExistence type="predicted"/>
<dbReference type="AlphaFoldDB" id="A0A1U7JK85"/>
<evidence type="ECO:0000313" key="3">
    <source>
        <dbReference type="Proteomes" id="UP000185783"/>
    </source>
</evidence>
<gene>
    <name evidence="2" type="ORF">A3843_05075</name>
</gene>
<organism evidence="2 3">
    <name type="scientific">Pseudovibrio exalbescens</name>
    <dbReference type="NCBI Taxonomy" id="197461"/>
    <lineage>
        <taxon>Bacteria</taxon>
        <taxon>Pseudomonadati</taxon>
        <taxon>Pseudomonadota</taxon>
        <taxon>Alphaproteobacteria</taxon>
        <taxon>Hyphomicrobiales</taxon>
        <taxon>Stappiaceae</taxon>
        <taxon>Pseudovibrio</taxon>
    </lineage>
</organism>
<keyword evidence="3" id="KW-1185">Reference proteome</keyword>
<comment type="caution">
    <text evidence="2">The sequence shown here is derived from an EMBL/GenBank/DDBJ whole genome shotgun (WGS) entry which is preliminary data.</text>
</comment>
<sequence length="108" mass="11691">MSSTLNRSSEHNSTQQDLQKQIDTINESLQQISNAMLQDQGSPQPQWSERAKQAANHVAAKSHEAAAVIGEQAHTLDDAVVNQLRSKPYLSLGIAAGVGFVLAQLSRK</sequence>
<evidence type="ECO:0008006" key="4">
    <source>
        <dbReference type="Google" id="ProtNLM"/>
    </source>
</evidence>
<evidence type="ECO:0000256" key="1">
    <source>
        <dbReference type="SAM" id="MobiDB-lite"/>
    </source>
</evidence>
<protein>
    <recommendedName>
        <fullName evidence="4">DUF883 domain-containing protein</fullName>
    </recommendedName>
</protein>
<name>A0A1U7JK85_9HYPH</name>
<feature type="region of interest" description="Disordered" evidence="1">
    <location>
        <begin position="1"/>
        <end position="21"/>
    </location>
</feature>